<dbReference type="InterPro" id="IPR020942">
    <property type="entry name" value="Cyt_c_III_dom"/>
</dbReference>
<gene>
    <name evidence="7" type="ORF">WG78_18225</name>
</gene>
<sequence length="216" mass="24316">MAQVFSRHDVLWLKLFLLALLALAAAGVGVVTWSMQPQDVGGAAVLQPVPFSHKHHVADDGIDCRFCHTSVDKGRVAGLPATEVCMTCHSQLFKDAPLLQPVRDSWASGRPIAWARVHDLPDFAYFDHSIHVNKGVACMECHGRVDQMPLTWRNASLEMQWCLDCHRNPGPHLHRPEQVYHMPAQAVLTQSEIDDLLQQYQIADRRRLTDCSTCHR</sequence>
<dbReference type="PANTHER" id="PTHR39425:SF1">
    <property type="entry name" value="CYTOCHROME C7-LIKE DOMAIN-CONTAINING PROTEIN"/>
    <property type="match status" value="1"/>
</dbReference>
<dbReference type="GO" id="GO:0046872">
    <property type="term" value="F:metal ion binding"/>
    <property type="evidence" value="ECO:0007669"/>
    <property type="project" value="UniProtKB-KW"/>
</dbReference>
<dbReference type="CDD" id="cd08168">
    <property type="entry name" value="Cytochrom_C3"/>
    <property type="match status" value="1"/>
</dbReference>
<dbReference type="PATRIC" id="fig|857265.3.peg.3728"/>
<evidence type="ECO:0000256" key="2">
    <source>
        <dbReference type="ARBA" id="ARBA00022617"/>
    </source>
</evidence>
<proteinExistence type="predicted"/>
<dbReference type="AlphaFoldDB" id="A0A0N0XIK7"/>
<dbReference type="GO" id="GO:0009055">
    <property type="term" value="F:electron transfer activity"/>
    <property type="evidence" value="ECO:0007669"/>
    <property type="project" value="InterPro"/>
</dbReference>
<dbReference type="OrthoDB" id="9814800at2"/>
<evidence type="ECO:0000313" key="8">
    <source>
        <dbReference type="Proteomes" id="UP000037939"/>
    </source>
</evidence>
<reference evidence="7 8" key="1">
    <citation type="submission" date="2015-07" db="EMBL/GenBank/DDBJ databases">
        <title>Draft genome sequence of the Amantichitinum ursilacus IGB-41, a new chitin-degrading bacterium.</title>
        <authorList>
            <person name="Kirstahler P."/>
            <person name="Guenther M."/>
            <person name="Grumaz C."/>
            <person name="Rupp S."/>
            <person name="Zibek S."/>
            <person name="Sohn K."/>
        </authorList>
    </citation>
    <scope>NUCLEOTIDE SEQUENCE [LARGE SCALE GENOMIC DNA]</scope>
    <source>
        <strain evidence="7 8">IGB-41</strain>
    </source>
</reference>
<feature type="domain" description="Class III cytochrome C" evidence="6">
    <location>
        <begin position="35"/>
        <end position="92"/>
    </location>
</feature>
<evidence type="ECO:0000259" key="6">
    <source>
        <dbReference type="Pfam" id="PF02085"/>
    </source>
</evidence>
<evidence type="ECO:0000313" key="7">
    <source>
        <dbReference type="EMBL" id="KPC50168.1"/>
    </source>
</evidence>
<name>A0A0N0XIK7_9NEIS</name>
<dbReference type="EMBL" id="LAQT01000031">
    <property type="protein sequence ID" value="KPC50168.1"/>
    <property type="molecule type" value="Genomic_DNA"/>
</dbReference>
<keyword evidence="2" id="KW-0349">Heme</keyword>
<dbReference type="InterPro" id="IPR036280">
    <property type="entry name" value="Multihaem_cyt_sf"/>
</dbReference>
<protein>
    <submittedName>
        <fullName evidence="7">Class III cytochrome C family protein</fullName>
    </submittedName>
</protein>
<keyword evidence="3" id="KW-0479">Metal-binding</keyword>
<accession>A0A0N0XIK7</accession>
<dbReference type="Proteomes" id="UP000037939">
    <property type="component" value="Unassembled WGS sequence"/>
</dbReference>
<evidence type="ECO:0000256" key="4">
    <source>
        <dbReference type="ARBA" id="ARBA00022982"/>
    </source>
</evidence>
<dbReference type="SUPFAM" id="SSF48695">
    <property type="entry name" value="Multiheme cytochromes"/>
    <property type="match status" value="1"/>
</dbReference>
<dbReference type="STRING" id="857265.WG78_18225"/>
<keyword evidence="5" id="KW-0408">Iron</keyword>
<dbReference type="RefSeq" id="WP_053939237.1">
    <property type="nucleotide sequence ID" value="NZ_LAQT01000031.1"/>
</dbReference>
<evidence type="ECO:0000256" key="1">
    <source>
        <dbReference type="ARBA" id="ARBA00022448"/>
    </source>
</evidence>
<dbReference type="GO" id="GO:0020037">
    <property type="term" value="F:heme binding"/>
    <property type="evidence" value="ECO:0007669"/>
    <property type="project" value="InterPro"/>
</dbReference>
<dbReference type="Gene3D" id="3.90.10.10">
    <property type="entry name" value="Cytochrome C3"/>
    <property type="match status" value="2"/>
</dbReference>
<dbReference type="Pfam" id="PF02085">
    <property type="entry name" value="Cytochrom_CIII"/>
    <property type="match status" value="1"/>
</dbReference>
<dbReference type="PANTHER" id="PTHR39425">
    <property type="entry name" value="LIPOPROTEIN CYTOCHROME C"/>
    <property type="match status" value="1"/>
</dbReference>
<comment type="caution">
    <text evidence="7">The sequence shown here is derived from an EMBL/GenBank/DDBJ whole genome shotgun (WGS) entry which is preliminary data.</text>
</comment>
<keyword evidence="4" id="KW-0249">Electron transport</keyword>
<organism evidence="7 8">
    <name type="scientific">Amantichitinum ursilacus</name>
    <dbReference type="NCBI Taxonomy" id="857265"/>
    <lineage>
        <taxon>Bacteria</taxon>
        <taxon>Pseudomonadati</taxon>
        <taxon>Pseudomonadota</taxon>
        <taxon>Betaproteobacteria</taxon>
        <taxon>Neisseriales</taxon>
        <taxon>Chitinibacteraceae</taxon>
        <taxon>Amantichitinum</taxon>
    </lineage>
</organism>
<evidence type="ECO:0000256" key="3">
    <source>
        <dbReference type="ARBA" id="ARBA00022723"/>
    </source>
</evidence>
<keyword evidence="8" id="KW-1185">Reference proteome</keyword>
<keyword evidence="1" id="KW-0813">Transport</keyword>
<evidence type="ECO:0000256" key="5">
    <source>
        <dbReference type="ARBA" id="ARBA00023004"/>
    </source>
</evidence>